<comment type="subcellular location">
    <subcellularLocation>
        <location evidence="1">Cell membrane</location>
        <topology evidence="1">Multi-pass membrane protein</topology>
    </subcellularLocation>
</comment>
<feature type="transmembrane region" description="Helical" evidence="8">
    <location>
        <begin position="146"/>
        <end position="166"/>
    </location>
</feature>
<keyword evidence="10" id="KW-1185">Reference proteome</keyword>
<keyword evidence="4 8" id="KW-0812">Transmembrane</keyword>
<name>A0A975GRC0_9BACT</name>
<evidence type="ECO:0000256" key="1">
    <source>
        <dbReference type="ARBA" id="ARBA00004651"/>
    </source>
</evidence>
<accession>A0A975GRC0</accession>
<dbReference type="KEGG" id="dmm:dnm_059350"/>
<evidence type="ECO:0000256" key="5">
    <source>
        <dbReference type="ARBA" id="ARBA00022833"/>
    </source>
</evidence>
<evidence type="ECO:0000256" key="6">
    <source>
        <dbReference type="ARBA" id="ARBA00022989"/>
    </source>
</evidence>
<organism evidence="9 10">
    <name type="scientific">Desulfonema magnum</name>
    <dbReference type="NCBI Taxonomy" id="45655"/>
    <lineage>
        <taxon>Bacteria</taxon>
        <taxon>Pseudomonadati</taxon>
        <taxon>Thermodesulfobacteriota</taxon>
        <taxon>Desulfobacteria</taxon>
        <taxon>Desulfobacterales</taxon>
        <taxon>Desulfococcaceae</taxon>
        <taxon>Desulfonema</taxon>
    </lineage>
</organism>
<evidence type="ECO:0000313" key="9">
    <source>
        <dbReference type="EMBL" id="QTA89878.1"/>
    </source>
</evidence>
<evidence type="ECO:0000256" key="2">
    <source>
        <dbReference type="ARBA" id="ARBA00006939"/>
    </source>
</evidence>
<protein>
    <submittedName>
        <fullName evidence="9">Tzink transporter</fullName>
    </submittedName>
</protein>
<comment type="similarity">
    <text evidence="2">Belongs to the ZIP transporter (TC 2.A.5) family.</text>
</comment>
<dbReference type="Proteomes" id="UP000663722">
    <property type="component" value="Chromosome"/>
</dbReference>
<proteinExistence type="inferred from homology"/>
<feature type="transmembrane region" description="Helical" evidence="8">
    <location>
        <begin position="109"/>
        <end position="134"/>
    </location>
</feature>
<feature type="transmembrane region" description="Helical" evidence="8">
    <location>
        <begin position="308"/>
        <end position="328"/>
    </location>
</feature>
<dbReference type="AlphaFoldDB" id="A0A975GRC0"/>
<dbReference type="Pfam" id="PF02535">
    <property type="entry name" value="Zip"/>
    <property type="match status" value="1"/>
</dbReference>
<dbReference type="EMBL" id="CP061800">
    <property type="protein sequence ID" value="QTA89878.1"/>
    <property type="molecule type" value="Genomic_DNA"/>
</dbReference>
<evidence type="ECO:0000256" key="3">
    <source>
        <dbReference type="ARBA" id="ARBA00022475"/>
    </source>
</evidence>
<evidence type="ECO:0000256" key="7">
    <source>
        <dbReference type="ARBA" id="ARBA00023136"/>
    </source>
</evidence>
<sequence length="360" mass="38049">MSGVPNLQFGGSVRFPGFENIAKLKVWHSGLTNFFKIYSYHQIEISAQAPGKFSFPWFVWKHPGDALHSGIRRGRTQSVRSCFPTRTVGTRYAGLFPNPGSGGFQKMDVIIIGLIASTLAGIATGVGALPALFFKNVPDKILNTMLGGAAGVMLAATSFSLIVPGIEHGDLIWPGNGVYIVVFGMLLGAVCLDRIDNWLPHEHFLMGHEGPASSLKKIWLFVIAITIHNFPEGLAVGVGFGSGDINAGTSLAVGIGLQNMPEGLAVALPLIGLGYSRWQAIGIATLTGLVEPVGGLLGVTAVTLFHPVLPLGLAFAAGAMLFVISDEIIPETHSKGKSRLATFGVMIGFVIMMAMDNLLG</sequence>
<keyword evidence="5" id="KW-0862">Zinc</keyword>
<dbReference type="InterPro" id="IPR003689">
    <property type="entry name" value="ZIP"/>
</dbReference>
<evidence type="ECO:0000313" key="10">
    <source>
        <dbReference type="Proteomes" id="UP000663722"/>
    </source>
</evidence>
<gene>
    <name evidence="9" type="ORF">dnm_059350</name>
</gene>
<dbReference type="PANTHER" id="PTHR11040:SF211">
    <property type="entry name" value="ZINC TRANSPORTER ZIP11"/>
    <property type="match status" value="1"/>
</dbReference>
<dbReference type="GO" id="GO:0005385">
    <property type="term" value="F:zinc ion transmembrane transporter activity"/>
    <property type="evidence" value="ECO:0007669"/>
    <property type="project" value="TreeGrafter"/>
</dbReference>
<keyword evidence="6 8" id="KW-1133">Transmembrane helix</keyword>
<keyword evidence="3" id="KW-1003">Cell membrane</keyword>
<keyword evidence="7 8" id="KW-0472">Membrane</keyword>
<feature type="transmembrane region" description="Helical" evidence="8">
    <location>
        <begin position="172"/>
        <end position="192"/>
    </location>
</feature>
<reference evidence="9" key="1">
    <citation type="journal article" date="2021" name="Microb. Physiol.">
        <title>Proteogenomic Insights into the Physiology of Marine, Sulfate-Reducing, Filamentous Desulfonema limicola and Desulfonema magnum.</title>
        <authorList>
            <person name="Schnaars V."/>
            <person name="Wohlbrand L."/>
            <person name="Scheve S."/>
            <person name="Hinrichs C."/>
            <person name="Reinhardt R."/>
            <person name="Rabus R."/>
        </authorList>
    </citation>
    <scope>NUCLEOTIDE SEQUENCE</scope>
    <source>
        <strain evidence="9">4be13</strain>
    </source>
</reference>
<evidence type="ECO:0000256" key="8">
    <source>
        <dbReference type="SAM" id="Phobius"/>
    </source>
</evidence>
<evidence type="ECO:0000256" key="4">
    <source>
        <dbReference type="ARBA" id="ARBA00022692"/>
    </source>
</evidence>
<feature type="transmembrane region" description="Helical" evidence="8">
    <location>
        <begin position="340"/>
        <end position="359"/>
    </location>
</feature>
<dbReference type="GO" id="GO:0005886">
    <property type="term" value="C:plasma membrane"/>
    <property type="evidence" value="ECO:0007669"/>
    <property type="project" value="UniProtKB-SubCell"/>
</dbReference>
<dbReference type="PANTHER" id="PTHR11040">
    <property type="entry name" value="ZINC/IRON TRANSPORTER"/>
    <property type="match status" value="1"/>
</dbReference>